<evidence type="ECO:0000259" key="1">
    <source>
        <dbReference type="Pfam" id="PF12708"/>
    </source>
</evidence>
<name>A0A8S9TF94_9CYAN</name>
<evidence type="ECO:0000313" key="2">
    <source>
        <dbReference type="EMBL" id="KAF3890647.1"/>
    </source>
</evidence>
<reference evidence="2" key="2">
    <citation type="submission" date="2019-11" db="EMBL/GenBank/DDBJ databases">
        <title>Improved Assembly of Tolypothrix boutellei genome.</title>
        <authorList>
            <person name="Sarangi A.N."/>
            <person name="Mukherjee M."/>
            <person name="Ghosh S."/>
            <person name="Singh D."/>
            <person name="Das A."/>
            <person name="Kant S."/>
            <person name="Prusty A."/>
            <person name="Tripathy S."/>
        </authorList>
    </citation>
    <scope>NUCLEOTIDE SEQUENCE</scope>
    <source>
        <strain evidence="2">VB521301</strain>
    </source>
</reference>
<dbReference type="InterPro" id="IPR024535">
    <property type="entry name" value="RHGA/B-epi-like_pectate_lyase"/>
</dbReference>
<dbReference type="InterPro" id="IPR012334">
    <property type="entry name" value="Pectin_lyas_fold"/>
</dbReference>
<dbReference type="InterPro" id="IPR051801">
    <property type="entry name" value="GH28_Enzymes"/>
</dbReference>
<keyword evidence="3" id="KW-1185">Reference proteome</keyword>
<dbReference type="Pfam" id="PF12708">
    <property type="entry name" value="Pect-lyase_RHGA_epim"/>
    <property type="match status" value="1"/>
</dbReference>
<dbReference type="RefSeq" id="WP_167844845.1">
    <property type="nucleotide sequence ID" value="NZ_JHEG04000001.1"/>
</dbReference>
<accession>A0A8S9TF94</accession>
<protein>
    <recommendedName>
        <fullName evidence="1">Rhamnogalacturonase A/B/Epimerase-like pectate lyase domain-containing protein</fullName>
    </recommendedName>
</protein>
<feature type="domain" description="Rhamnogalacturonase A/B/Epimerase-like pectate lyase" evidence="1">
    <location>
        <begin position="61"/>
        <end position="140"/>
    </location>
</feature>
<dbReference type="EMBL" id="JHEG04000001">
    <property type="protein sequence ID" value="KAF3890647.1"/>
    <property type="molecule type" value="Genomic_DNA"/>
</dbReference>
<proteinExistence type="predicted"/>
<dbReference type="InterPro" id="IPR011050">
    <property type="entry name" value="Pectin_lyase_fold/virulence"/>
</dbReference>
<dbReference type="PANTHER" id="PTHR31339">
    <property type="entry name" value="PECTIN LYASE-RELATED"/>
    <property type="match status" value="1"/>
</dbReference>
<evidence type="ECO:0000313" key="3">
    <source>
        <dbReference type="Proteomes" id="UP000029738"/>
    </source>
</evidence>
<comment type="caution">
    <text evidence="2">The sequence shown here is derived from an EMBL/GenBank/DDBJ whole genome shotgun (WGS) entry which is preliminary data.</text>
</comment>
<reference evidence="2" key="1">
    <citation type="journal article" date="2015" name="Genome Announc.">
        <title>Draft Genome Sequence of Tolypothrix boutellei Strain VB521301.</title>
        <authorList>
            <person name="Chandrababunaidu M.M."/>
            <person name="Singh D."/>
            <person name="Sen D."/>
            <person name="Bhan S."/>
            <person name="Das S."/>
            <person name="Gupta A."/>
            <person name="Adhikary S.P."/>
            <person name="Tripathy S."/>
        </authorList>
    </citation>
    <scope>NUCLEOTIDE SEQUENCE</scope>
    <source>
        <strain evidence="2">VB521301</strain>
    </source>
</reference>
<sequence length="432" mass="48167">MMSKKLDKDNPPKIKFLIAFCFLSIGLIQCNSLNEVGVSSPQNLQFKIQPSSIKIERKNTFSVKKFGARGNGITDDTKAIQTAVDTVYARGGGTLVFPPGVYLVTSVKLKDNITYKGYGATIKRPKNQGKWTRTFRAEYAGRQDSKLLIIKGFTFDGNSQNQGSYKNYELEQAHLIFLTANPKFPGKLKALIEDCVFKNGVADAISVYTNVTVKVNKCEAVDVFRGGFVLTGGNSFVEVENFTTRGEVDPAGIDVEVDGRGYGNTLKVDVKFQNLNLMDGKFDIGVADASTVIGDNIVSNDAPFVLYSLNSTMKFTNSKFKVGAADGYTNRILFPHNVTFENCEFYVTRKETDKPYSFFSAADIWWQHSSQGIQRNQLIVFKNCLFKVDKNMKSTDTTYAIHVRKDFPFTNNNLRVTGGHIAKDFKTPIVRE</sequence>
<dbReference type="AlphaFoldDB" id="A0A8S9TF94"/>
<gene>
    <name evidence="2" type="ORF">DA73_0400038275</name>
</gene>
<dbReference type="Proteomes" id="UP000029738">
    <property type="component" value="Unassembled WGS sequence"/>
</dbReference>
<organism evidence="2 3">
    <name type="scientific">Tolypothrix bouteillei VB521301</name>
    <dbReference type="NCBI Taxonomy" id="1479485"/>
    <lineage>
        <taxon>Bacteria</taxon>
        <taxon>Bacillati</taxon>
        <taxon>Cyanobacteriota</taxon>
        <taxon>Cyanophyceae</taxon>
        <taxon>Nostocales</taxon>
        <taxon>Tolypothrichaceae</taxon>
        <taxon>Tolypothrix</taxon>
    </lineage>
</organism>
<dbReference type="SUPFAM" id="SSF51126">
    <property type="entry name" value="Pectin lyase-like"/>
    <property type="match status" value="1"/>
</dbReference>
<dbReference type="Gene3D" id="2.160.20.10">
    <property type="entry name" value="Single-stranded right-handed beta-helix, Pectin lyase-like"/>
    <property type="match status" value="1"/>
</dbReference>